<dbReference type="Proteomes" id="UP000000270">
    <property type="component" value="Chromosome"/>
</dbReference>
<organism evidence="2 3">
    <name type="scientific">Azorhizobium caulinodans (strain ATCC 43989 / DSM 5975 / JCM 20966 / LMG 6465 / NBRC 14845 / NCIMB 13405 / ORS 571)</name>
    <dbReference type="NCBI Taxonomy" id="438753"/>
    <lineage>
        <taxon>Bacteria</taxon>
        <taxon>Pseudomonadati</taxon>
        <taxon>Pseudomonadota</taxon>
        <taxon>Alphaproteobacteria</taxon>
        <taxon>Hyphomicrobiales</taxon>
        <taxon>Xanthobacteraceae</taxon>
        <taxon>Azorhizobium</taxon>
    </lineage>
</organism>
<name>A8IDG2_AZOC5</name>
<dbReference type="PANTHER" id="PTHR39338:SF6">
    <property type="entry name" value="BLL5662 PROTEIN"/>
    <property type="match status" value="1"/>
</dbReference>
<reference evidence="2 3" key="4">
    <citation type="journal article" date="2009" name="Appl. Environ. Microbiol.">
        <title>Comparative genome-wide transcriptional profiling of Azorhizobium caulinodans ORS571 grown under free-living and symbiotic conditions.</title>
        <authorList>
            <person name="Tsukada S."/>
            <person name="Aono T."/>
            <person name="Akiba N."/>
            <person name="Lee KB."/>
            <person name="Liu CT."/>
            <person name="Toyazaki H."/>
            <person name="Oyaizu H."/>
        </authorList>
    </citation>
    <scope>NUCLEOTIDE SEQUENCE [LARGE SCALE GENOMIC DNA]</scope>
    <source>
        <strain evidence="3">ATCC 43989 / DSM 5975 / JCM 20966 / LMG 6465 / NBRC 14845 / NCIMB 13405 / ORS 571</strain>
    </source>
</reference>
<dbReference type="CDD" id="cd00198">
    <property type="entry name" value="vWFA"/>
    <property type="match status" value="1"/>
</dbReference>
<dbReference type="InterPro" id="IPR011195">
    <property type="entry name" value="UCP010256"/>
</dbReference>
<dbReference type="SMART" id="SM00327">
    <property type="entry name" value="VWA"/>
    <property type="match status" value="1"/>
</dbReference>
<sequence length="400" mass="44782">MRPAHEGRLAANILYFGRLLRAAGLTVGPGVMLDAVTAVEVAGVGTRQDLYWTLHAVFVKRHEDHDLFDAVFARFWRRRAPAEKLMELLSPVAVPRAPEPPKPGQRRVEEAFWGISRPPEVEEQQVSLDARLTASDQDVLRTRDFAQMSAEELREARRRIAALRLPQDTIRTRRLIADPRGARPDFRASLRASLATGGALLPLKRRGPRERPTPVVALLDISGSMADYARPVLHFLHALATRRRVDTFLFGTRLTNVTRALRHRDADAALTEVSRLVPDWSGGTRIATSLRAFNKDWSRRVLAQTPIVLLVTDGLERDADETLAQEMGRLQRSCLRLVWLNPLLRYSGFEPRARGIRAMLPYVDDFRPVHDLASLEALVAALAAPPVPFAGRKLLVAGEE</sequence>
<dbReference type="InterPro" id="IPR036465">
    <property type="entry name" value="vWFA_dom_sf"/>
</dbReference>
<feature type="domain" description="VWFA" evidence="1">
    <location>
        <begin position="212"/>
        <end position="377"/>
    </location>
</feature>
<reference evidence="2 3" key="5">
    <citation type="journal article" date="2010" name="Appl. Environ. Microbiol.">
        <title>phrR-like gene praR of Azorhizobium caulinodans ORS571 is essential for symbiosis with Sesbania rostrata and is involved in expression of reb genes.</title>
        <authorList>
            <person name="Akiba N."/>
            <person name="Aono T."/>
            <person name="Toyazaki H."/>
            <person name="Sato S."/>
            <person name="Oyaizu H."/>
        </authorList>
    </citation>
    <scope>NUCLEOTIDE SEQUENCE [LARGE SCALE GENOMIC DNA]</scope>
    <source>
        <strain evidence="3">ATCC 43989 / DSM 5975 / JCM 20966 / LMG 6465 / NBRC 14845 / NCIMB 13405 / ORS 571</strain>
    </source>
</reference>
<dbReference type="Pfam" id="PF05762">
    <property type="entry name" value="VWA_CoxE"/>
    <property type="match status" value="1"/>
</dbReference>
<protein>
    <submittedName>
        <fullName evidence="2">CoxE protein</fullName>
    </submittedName>
</protein>
<dbReference type="STRING" id="438753.AZC_2934"/>
<evidence type="ECO:0000259" key="1">
    <source>
        <dbReference type="SMART" id="SM00327"/>
    </source>
</evidence>
<keyword evidence="3" id="KW-1185">Reference proteome</keyword>
<dbReference type="InterPro" id="IPR002035">
    <property type="entry name" value="VWF_A"/>
</dbReference>
<evidence type="ECO:0000313" key="3">
    <source>
        <dbReference type="Proteomes" id="UP000000270"/>
    </source>
</evidence>
<reference evidence="3" key="2">
    <citation type="submission" date="2007-04" db="EMBL/GenBank/DDBJ databases">
        <title>Complete genome sequence of the nitrogen-fixing bacterium Azorhizobium caulinodans ORS571.</title>
        <authorList>
            <person name="Lee K.B."/>
            <person name="Backer P.D."/>
            <person name="Aono T."/>
            <person name="Liu C.T."/>
            <person name="Suzuki S."/>
            <person name="Suzuki T."/>
            <person name="Kaneko T."/>
            <person name="Yamada M."/>
            <person name="Tabata S."/>
            <person name="Kupfer D.M."/>
            <person name="Najar F.Z."/>
            <person name="Wiley G.B."/>
            <person name="Roe B."/>
            <person name="Binnewies T."/>
            <person name="Ussery D."/>
            <person name="Vereecke D."/>
            <person name="Gevers D."/>
            <person name="Holsters M."/>
            <person name="Oyaizu H."/>
        </authorList>
    </citation>
    <scope>NUCLEOTIDE SEQUENCE [LARGE SCALE GENOMIC DNA]</scope>
    <source>
        <strain evidence="3">ATCC 43989 / DSM 5975 / JCM 20966 / LMG 6465 / NBRC 14845 / NCIMB 13405 / ORS 571</strain>
    </source>
</reference>
<dbReference type="PIRSF" id="PIRSF010256">
    <property type="entry name" value="CoxE_vWa"/>
    <property type="match status" value="1"/>
</dbReference>
<dbReference type="Gene3D" id="3.40.50.410">
    <property type="entry name" value="von Willebrand factor, type A domain"/>
    <property type="match status" value="1"/>
</dbReference>
<dbReference type="KEGG" id="azc:AZC_2934"/>
<dbReference type="EMBL" id="AP009384">
    <property type="protein sequence ID" value="BAF88932.1"/>
    <property type="molecule type" value="Genomic_DNA"/>
</dbReference>
<proteinExistence type="predicted"/>
<dbReference type="HOGENOM" id="CLU_042261_0_1_5"/>
<reference evidence="2 3" key="1">
    <citation type="journal article" date="2007" name="Appl. Environ. Microbiol.">
        <title>Rhizobial factors required for stem nodule maturation and maintenance in Sesbania rostrata-Azorhizobium caulinodans ORS571 symbiosis.</title>
        <authorList>
            <person name="Suzuki S."/>
            <person name="Aono T."/>
            <person name="Lee KB."/>
            <person name="Suzuki T."/>
            <person name="Liu CT."/>
            <person name="Miwa H."/>
            <person name="Wakao S."/>
            <person name="Iki T."/>
            <person name="Oyaizu H."/>
        </authorList>
    </citation>
    <scope>NUCLEOTIDE SEQUENCE [LARGE SCALE GENOMIC DNA]</scope>
    <source>
        <strain evidence="3">ATCC 43989 / DSM 5975 / JCM 20966 / LMG 6465 / NBRC 14845 / NCIMB 13405 / ORS 571</strain>
    </source>
</reference>
<dbReference type="AlphaFoldDB" id="A8IDG2"/>
<dbReference type="InterPro" id="IPR008912">
    <property type="entry name" value="Uncharacterised_CoxE"/>
</dbReference>
<gene>
    <name evidence="2" type="primary">coxE</name>
    <name evidence="2" type="ordered locus">AZC_2934</name>
</gene>
<dbReference type="eggNOG" id="COG3552">
    <property type="taxonomic scope" value="Bacteria"/>
</dbReference>
<accession>A8IDG2</accession>
<dbReference type="SUPFAM" id="SSF53300">
    <property type="entry name" value="vWA-like"/>
    <property type="match status" value="1"/>
</dbReference>
<dbReference type="PANTHER" id="PTHR39338">
    <property type="entry name" value="BLL5662 PROTEIN-RELATED"/>
    <property type="match status" value="1"/>
</dbReference>
<reference evidence="2 3" key="3">
    <citation type="journal article" date="2008" name="BMC Genomics">
        <title>The genome of the versatile nitrogen fixer Azorhizobium caulinodans ORS571.</title>
        <authorList>
            <person name="Lee KB."/>
            <person name="Backer P.D."/>
            <person name="Aono T."/>
            <person name="Liu CT."/>
            <person name="Suzuki S."/>
            <person name="Suzuki T."/>
            <person name="Kaneko T."/>
            <person name="Yamada M."/>
            <person name="Tabata S."/>
            <person name="Kupfer D.M."/>
            <person name="Najar F.Z."/>
            <person name="Wiley G.B."/>
            <person name="Roe B."/>
            <person name="Binnewies T.T."/>
            <person name="Ussery D.W."/>
            <person name="D'Haeze W."/>
            <person name="Herder J.D."/>
            <person name="Gevers D."/>
            <person name="Vereecke D."/>
            <person name="Holsters M."/>
            <person name="Oyaizu H."/>
        </authorList>
    </citation>
    <scope>NUCLEOTIDE SEQUENCE [LARGE SCALE GENOMIC DNA]</scope>
    <source>
        <strain evidence="3">ATCC 43989 / DSM 5975 / JCM 20966 / LMG 6465 / NBRC 14845 / NCIMB 13405 / ORS 571</strain>
    </source>
</reference>
<evidence type="ECO:0000313" key="2">
    <source>
        <dbReference type="EMBL" id="BAF88932.1"/>
    </source>
</evidence>
<reference evidence="2 3" key="6">
    <citation type="journal article" date="2011" name="Appl. Environ. Microbiol.">
        <title>Involvement of the azorhizobial chromosome partition gene (parA) in the onset of bacteroid differentiation during Sesbania rostrata stem nodule development.</title>
        <authorList>
            <person name="Liu CT."/>
            <person name="Lee KB."/>
            <person name="Wang YS."/>
            <person name="Peng MH."/>
            <person name="Lee KT."/>
            <person name="Suzuki S."/>
            <person name="Suzuki T."/>
            <person name="Oyaizu H."/>
        </authorList>
    </citation>
    <scope>NUCLEOTIDE SEQUENCE [LARGE SCALE GENOMIC DNA]</scope>
    <source>
        <strain evidence="3">ATCC 43989 / DSM 5975 / JCM 20966 / LMG 6465 / NBRC 14845 / NCIMB 13405 / ORS 571</strain>
    </source>
</reference>